<dbReference type="SUPFAM" id="SSF48726">
    <property type="entry name" value="Immunoglobulin"/>
    <property type="match status" value="1"/>
</dbReference>
<protein>
    <recommendedName>
        <fullName evidence="9">Ig-like domain-containing protein</fullName>
    </recommendedName>
</protein>
<dbReference type="PROSITE" id="PS50835">
    <property type="entry name" value="IG_LIKE"/>
    <property type="match status" value="1"/>
</dbReference>
<evidence type="ECO:0000256" key="4">
    <source>
        <dbReference type="ARBA" id="ARBA00023136"/>
    </source>
</evidence>
<evidence type="ECO:0000313" key="10">
    <source>
        <dbReference type="Ensembl" id="ENSPCEP00000004271.1"/>
    </source>
</evidence>
<evidence type="ECO:0000256" key="8">
    <source>
        <dbReference type="SAM" id="SignalP"/>
    </source>
</evidence>
<dbReference type="AlphaFoldDB" id="A0A8C8RFL2"/>
<feature type="region of interest" description="Disordered" evidence="7">
    <location>
        <begin position="137"/>
        <end position="156"/>
    </location>
</feature>
<dbReference type="PANTHER" id="PTHR32286">
    <property type="entry name" value="LYMPHOCYTE ANTIGEN 6 COMPLEX LOCUS PROTEIN G6F"/>
    <property type="match status" value="1"/>
</dbReference>
<evidence type="ECO:0000256" key="2">
    <source>
        <dbReference type="ARBA" id="ARBA00022475"/>
    </source>
</evidence>
<feature type="domain" description="Ig-like" evidence="9">
    <location>
        <begin position="3"/>
        <end position="118"/>
    </location>
</feature>
<dbReference type="InterPro" id="IPR036179">
    <property type="entry name" value="Ig-like_dom_sf"/>
</dbReference>
<dbReference type="InterPro" id="IPR013783">
    <property type="entry name" value="Ig-like_fold"/>
</dbReference>
<keyword evidence="2" id="KW-1003">Cell membrane</keyword>
<reference evidence="10" key="1">
    <citation type="submission" date="2025-08" db="UniProtKB">
        <authorList>
            <consortium name="Ensembl"/>
        </authorList>
    </citation>
    <scope>IDENTIFICATION</scope>
</reference>
<dbReference type="PANTHER" id="PTHR32286:SF10">
    <property type="entry name" value="LYMPHOCYTE ANTIGEN 6 COMPLEX LOCUS PROTEIN G6F"/>
    <property type="match status" value="1"/>
</dbReference>
<evidence type="ECO:0000259" key="9">
    <source>
        <dbReference type="PROSITE" id="PS50835"/>
    </source>
</evidence>
<dbReference type="Gene3D" id="2.60.40.10">
    <property type="entry name" value="Immunoglobulins"/>
    <property type="match status" value="1"/>
</dbReference>
<keyword evidence="4" id="KW-0472">Membrane</keyword>
<proteinExistence type="predicted"/>
<dbReference type="CDD" id="cd00096">
    <property type="entry name" value="Ig"/>
    <property type="match status" value="1"/>
</dbReference>
<feature type="chain" id="PRO_5034057259" description="Ig-like domain-containing protein" evidence="8">
    <location>
        <begin position="18"/>
        <end position="156"/>
    </location>
</feature>
<feature type="signal peptide" evidence="8">
    <location>
        <begin position="1"/>
        <end position="17"/>
    </location>
</feature>
<reference evidence="10" key="2">
    <citation type="submission" date="2025-09" db="UniProtKB">
        <authorList>
            <consortium name="Ensembl"/>
        </authorList>
    </citation>
    <scope>IDENTIFICATION</scope>
</reference>
<accession>A0A8C8RFL2</accession>
<keyword evidence="6" id="KW-0325">Glycoprotein</keyword>
<evidence type="ECO:0000256" key="3">
    <source>
        <dbReference type="ARBA" id="ARBA00022729"/>
    </source>
</evidence>
<dbReference type="InterPro" id="IPR026524">
    <property type="entry name" value="LY6G6d/LY6G6f"/>
</dbReference>
<evidence type="ECO:0000256" key="6">
    <source>
        <dbReference type="ARBA" id="ARBA00023180"/>
    </source>
</evidence>
<name>A0A8C8RFL2_9SAUR</name>
<keyword evidence="5" id="KW-1015">Disulfide bond</keyword>
<comment type="subcellular location">
    <subcellularLocation>
        <location evidence="1">Cell membrane</location>
    </subcellularLocation>
</comment>
<dbReference type="GO" id="GO:0005886">
    <property type="term" value="C:plasma membrane"/>
    <property type="evidence" value="ECO:0007669"/>
    <property type="project" value="UniProtKB-SubCell"/>
</dbReference>
<sequence length="156" mass="17241">MTPLWILLLLQLPLTREQAIYARKGHPQELPCGLDKALLGAEELIWSYNGGGNQQSKMLFRVMADRPPKRQPDAWDNLSVLRNHSLYLRVAEDSDTGTYWCTAPGANQHYYDGSQAVSLPTFISDPPGPKWQLYENVGLGQPPPDGAGTMPGSLPP</sequence>
<evidence type="ECO:0000256" key="5">
    <source>
        <dbReference type="ARBA" id="ARBA00023157"/>
    </source>
</evidence>
<dbReference type="Ensembl" id="ENSPCET00000004405.1">
    <property type="protein sequence ID" value="ENSPCEP00000004271.1"/>
    <property type="gene ID" value="ENSPCEG00000003435.1"/>
</dbReference>
<evidence type="ECO:0000313" key="11">
    <source>
        <dbReference type="Proteomes" id="UP000694393"/>
    </source>
</evidence>
<keyword evidence="11" id="KW-1185">Reference proteome</keyword>
<keyword evidence="3 8" id="KW-0732">Signal</keyword>
<dbReference type="InterPro" id="IPR007110">
    <property type="entry name" value="Ig-like_dom"/>
</dbReference>
<evidence type="ECO:0000256" key="7">
    <source>
        <dbReference type="SAM" id="MobiDB-lite"/>
    </source>
</evidence>
<organism evidence="10 11">
    <name type="scientific">Pelusios castaneus</name>
    <name type="common">West African mud turtle</name>
    <dbReference type="NCBI Taxonomy" id="367368"/>
    <lineage>
        <taxon>Eukaryota</taxon>
        <taxon>Metazoa</taxon>
        <taxon>Chordata</taxon>
        <taxon>Craniata</taxon>
        <taxon>Vertebrata</taxon>
        <taxon>Euteleostomi</taxon>
        <taxon>Archelosauria</taxon>
        <taxon>Testudinata</taxon>
        <taxon>Testudines</taxon>
        <taxon>Pleurodira</taxon>
        <taxon>Pelomedusidae</taxon>
        <taxon>Pelusios</taxon>
    </lineage>
</organism>
<evidence type="ECO:0000256" key="1">
    <source>
        <dbReference type="ARBA" id="ARBA00004236"/>
    </source>
</evidence>
<dbReference type="Proteomes" id="UP000694393">
    <property type="component" value="Unplaced"/>
</dbReference>